<dbReference type="EMBL" id="AWWV01009511">
    <property type="protein sequence ID" value="OMO86134.1"/>
    <property type="molecule type" value="Genomic_DNA"/>
</dbReference>
<dbReference type="PANTHER" id="PTHR33064:SF37">
    <property type="entry name" value="RIBONUCLEASE H"/>
    <property type="match status" value="1"/>
</dbReference>
<evidence type="ECO:0000313" key="2">
    <source>
        <dbReference type="EMBL" id="OMO86134.1"/>
    </source>
</evidence>
<accession>A0A1R3IU93</accession>
<keyword evidence="3" id="KW-1185">Reference proteome</keyword>
<name>A0A1R3IU93_COCAP</name>
<comment type="caution">
    <text evidence="2">The sequence shown here is derived from an EMBL/GenBank/DDBJ whole genome shotgun (WGS) entry which is preliminary data.</text>
</comment>
<dbReference type="GO" id="GO:0003964">
    <property type="term" value="F:RNA-directed DNA polymerase activity"/>
    <property type="evidence" value="ECO:0007669"/>
    <property type="project" value="UniProtKB-KW"/>
</dbReference>
<dbReference type="PANTHER" id="PTHR33064">
    <property type="entry name" value="POL PROTEIN"/>
    <property type="match status" value="1"/>
</dbReference>
<dbReference type="Gramene" id="OMO86134">
    <property type="protein sequence ID" value="OMO86134"/>
    <property type="gene ID" value="CCACVL1_09798"/>
</dbReference>
<dbReference type="InterPro" id="IPR051320">
    <property type="entry name" value="Viral_Replic_Matur_Polypro"/>
</dbReference>
<reference evidence="2 3" key="1">
    <citation type="submission" date="2013-09" db="EMBL/GenBank/DDBJ databases">
        <title>Corchorus capsularis genome sequencing.</title>
        <authorList>
            <person name="Alam M."/>
            <person name="Haque M.S."/>
            <person name="Islam M.S."/>
            <person name="Emdad E.M."/>
            <person name="Islam M.M."/>
            <person name="Ahmed B."/>
            <person name="Halim A."/>
            <person name="Hossen Q.M.M."/>
            <person name="Hossain M.Z."/>
            <person name="Ahmed R."/>
            <person name="Khan M.M."/>
            <person name="Islam R."/>
            <person name="Rashid M.M."/>
            <person name="Khan S.A."/>
            <person name="Rahman M.S."/>
            <person name="Alam M."/>
        </authorList>
    </citation>
    <scope>NUCLEOTIDE SEQUENCE [LARGE SCALE GENOMIC DNA]</scope>
    <source>
        <strain evidence="3">cv. CVL-1</strain>
        <tissue evidence="2">Whole seedling</tissue>
    </source>
</reference>
<dbReference type="OrthoDB" id="1914518at2759"/>
<feature type="region of interest" description="Disordered" evidence="1">
    <location>
        <begin position="45"/>
        <end position="71"/>
    </location>
</feature>
<dbReference type="Proteomes" id="UP000188268">
    <property type="component" value="Unassembled WGS sequence"/>
</dbReference>
<evidence type="ECO:0000313" key="3">
    <source>
        <dbReference type="Proteomes" id="UP000188268"/>
    </source>
</evidence>
<dbReference type="InterPro" id="IPR043128">
    <property type="entry name" value="Rev_trsase/Diguanyl_cyclase"/>
</dbReference>
<dbReference type="STRING" id="210143.A0A1R3IU93"/>
<keyword evidence="2" id="KW-0695">RNA-directed DNA polymerase</keyword>
<proteinExistence type="predicted"/>
<keyword evidence="2" id="KW-0808">Transferase</keyword>
<organism evidence="2 3">
    <name type="scientific">Corchorus capsularis</name>
    <name type="common">Jute</name>
    <dbReference type="NCBI Taxonomy" id="210143"/>
    <lineage>
        <taxon>Eukaryota</taxon>
        <taxon>Viridiplantae</taxon>
        <taxon>Streptophyta</taxon>
        <taxon>Embryophyta</taxon>
        <taxon>Tracheophyta</taxon>
        <taxon>Spermatophyta</taxon>
        <taxon>Magnoliopsida</taxon>
        <taxon>eudicotyledons</taxon>
        <taxon>Gunneridae</taxon>
        <taxon>Pentapetalae</taxon>
        <taxon>rosids</taxon>
        <taxon>malvids</taxon>
        <taxon>Malvales</taxon>
        <taxon>Malvaceae</taxon>
        <taxon>Grewioideae</taxon>
        <taxon>Apeibeae</taxon>
        <taxon>Corchorus</taxon>
    </lineage>
</organism>
<dbReference type="InterPro" id="IPR043502">
    <property type="entry name" value="DNA/RNA_pol_sf"/>
</dbReference>
<sequence length="325" mass="36633">MEIKSLNSQLAELKKLKTSYESFPKVTFQDGYPKMNTYFVNPAFAQKDMSPPPEQQSFSTPFKSRPPFQPSEPQPFPLAPVQIYFDQNHPPIHVTAFFDTGAAQTIANPQVLPPSFWKEHKNYFKSANADVFSTDYVSKKVTIQIFPTCSTKLRIIGSTLPGKDLVIGFDVISSIKGLKLDDKDSHEQLLQRFQQIVQDFGIMLSEKKMTIGTSEINFLGMHIKEGKYVAHPHIGQALQDFPNENLTKKQIQQFLGIVNYMSDFLSNLAKLSNPLKVLLKENPPQWSQKQTTTVKVLKAKALSLPTLHIPSNGTRILQTGASNKY</sequence>
<dbReference type="AlphaFoldDB" id="A0A1R3IU93"/>
<dbReference type="SUPFAM" id="SSF56672">
    <property type="entry name" value="DNA/RNA polymerases"/>
    <property type="match status" value="1"/>
</dbReference>
<keyword evidence="2" id="KW-0548">Nucleotidyltransferase</keyword>
<dbReference type="Gene3D" id="3.30.70.270">
    <property type="match status" value="2"/>
</dbReference>
<gene>
    <name evidence="2" type="ORF">CCACVL1_09798</name>
</gene>
<evidence type="ECO:0000256" key="1">
    <source>
        <dbReference type="SAM" id="MobiDB-lite"/>
    </source>
</evidence>
<protein>
    <submittedName>
        <fullName evidence="2">Reverse transcriptase</fullName>
    </submittedName>
</protein>